<dbReference type="InterPro" id="IPR031552">
    <property type="entry name" value="ParE-like_toxin"/>
</dbReference>
<dbReference type="AlphaFoldDB" id="A0A011QDR6"/>
<dbReference type="Proteomes" id="UP000022141">
    <property type="component" value="Unassembled WGS sequence"/>
</dbReference>
<dbReference type="eggNOG" id="COG2026">
    <property type="taxonomic scope" value="Bacteria"/>
</dbReference>
<evidence type="ECO:0000313" key="2">
    <source>
        <dbReference type="Proteomes" id="UP000022141"/>
    </source>
</evidence>
<accession>A0A011QDR6</accession>
<name>A0A011QDR6_ACCRE</name>
<reference evidence="1" key="1">
    <citation type="submission" date="2014-02" db="EMBL/GenBank/DDBJ databases">
        <title>Expanding our view of genomic diversity in Candidatus Accumulibacter clades.</title>
        <authorList>
            <person name="Skennerton C.T."/>
            <person name="Barr J.J."/>
            <person name="Slater F.R."/>
            <person name="Bond P.L."/>
            <person name="Tyson G.W."/>
        </authorList>
    </citation>
    <scope>NUCLEOTIDE SEQUENCE [LARGE SCALE GENOMIC DNA]</scope>
</reference>
<evidence type="ECO:0008006" key="3">
    <source>
        <dbReference type="Google" id="ProtNLM"/>
    </source>
</evidence>
<protein>
    <recommendedName>
        <fullName evidence="3">Addiction module toxin RelE</fullName>
    </recommendedName>
</protein>
<comment type="caution">
    <text evidence="1">The sequence shown here is derived from an EMBL/GenBank/DDBJ whole genome shotgun (WGS) entry which is preliminary data.</text>
</comment>
<evidence type="ECO:0000313" key="1">
    <source>
        <dbReference type="EMBL" id="EXI87442.1"/>
    </source>
</evidence>
<keyword evidence="2" id="KW-1185">Reference proteome</keyword>
<organism evidence="1 2">
    <name type="scientific">Accumulibacter regalis</name>
    <dbReference type="NCBI Taxonomy" id="522306"/>
    <lineage>
        <taxon>Bacteria</taxon>
        <taxon>Pseudomonadati</taxon>
        <taxon>Pseudomonadota</taxon>
        <taxon>Betaproteobacteria</taxon>
        <taxon>Candidatus Accumulibacter</taxon>
    </lineage>
</organism>
<proteinExistence type="predicted"/>
<dbReference type="PATRIC" id="fig|1454004.3.peg.2659"/>
<dbReference type="Pfam" id="PF15781">
    <property type="entry name" value="ParE-like_toxin"/>
    <property type="match status" value="1"/>
</dbReference>
<dbReference type="STRING" id="1454004.AW11_02571"/>
<gene>
    <name evidence="1" type="ORF">AW11_02571</name>
</gene>
<dbReference type="EMBL" id="JEMY01000034">
    <property type="protein sequence ID" value="EXI87442.1"/>
    <property type="molecule type" value="Genomic_DNA"/>
</dbReference>
<sequence>MRVLVTPSFVRATKKLHLPQKTELDQAVRAISNDPAIGDAKVGDLVGIRVYKFRLSNQLCLLAYRILDAESIKLLTFGPHENFYRDLKRVEN</sequence>